<evidence type="ECO:0000259" key="2">
    <source>
        <dbReference type="Pfam" id="PF00850"/>
    </source>
</evidence>
<feature type="domain" description="Histone deacetylase" evidence="2">
    <location>
        <begin position="12"/>
        <end position="269"/>
    </location>
</feature>
<dbReference type="EMBL" id="CP064654">
    <property type="protein sequence ID" value="QPC98384.1"/>
    <property type="molecule type" value="Genomic_DNA"/>
</dbReference>
<gene>
    <name evidence="3" type="ORF">IRL76_11045</name>
</gene>
<dbReference type="AlphaFoldDB" id="A0A7S8F359"/>
<evidence type="ECO:0000313" key="3">
    <source>
        <dbReference type="EMBL" id="QPC98384.1"/>
    </source>
</evidence>
<reference evidence="3 4" key="1">
    <citation type="submission" date="2020-11" db="EMBL/GenBank/DDBJ databases">
        <title>The genome sequence of Erythrobacter sp. 6D36.</title>
        <authorList>
            <person name="Liu Y."/>
        </authorList>
    </citation>
    <scope>NUCLEOTIDE SEQUENCE [LARGE SCALE GENOMIC DNA]</scope>
    <source>
        <strain evidence="3 4">6D36</strain>
    </source>
</reference>
<dbReference type="InterPro" id="IPR000286">
    <property type="entry name" value="HDACs"/>
</dbReference>
<dbReference type="Pfam" id="PF00850">
    <property type="entry name" value="Hist_deacetyl"/>
    <property type="match status" value="1"/>
</dbReference>
<accession>A0A7S8F359</accession>
<dbReference type="Proteomes" id="UP000594459">
    <property type="component" value="Chromosome"/>
</dbReference>
<dbReference type="PANTHER" id="PTHR10625">
    <property type="entry name" value="HISTONE DEACETYLASE HDAC1-RELATED"/>
    <property type="match status" value="1"/>
</dbReference>
<organism evidence="3 4">
    <name type="scientific">Qipengyuania soli</name>
    <dbReference type="NCBI Taxonomy" id="2782568"/>
    <lineage>
        <taxon>Bacteria</taxon>
        <taxon>Pseudomonadati</taxon>
        <taxon>Pseudomonadota</taxon>
        <taxon>Alphaproteobacteria</taxon>
        <taxon>Sphingomonadales</taxon>
        <taxon>Erythrobacteraceae</taxon>
        <taxon>Qipengyuania</taxon>
    </lineage>
</organism>
<proteinExistence type="inferred from homology"/>
<evidence type="ECO:0000313" key="4">
    <source>
        <dbReference type="Proteomes" id="UP000594459"/>
    </source>
</evidence>
<keyword evidence="4" id="KW-1185">Reference proteome</keyword>
<evidence type="ECO:0000256" key="1">
    <source>
        <dbReference type="ARBA" id="ARBA00005947"/>
    </source>
</evidence>
<dbReference type="PRINTS" id="PR01270">
    <property type="entry name" value="HDASUPER"/>
</dbReference>
<dbReference type="Gene3D" id="3.40.800.20">
    <property type="entry name" value="Histone deacetylase domain"/>
    <property type="match status" value="1"/>
</dbReference>
<name>A0A7S8F359_9SPHN</name>
<comment type="similarity">
    <text evidence="1">Belongs to the histone deacetylase family.</text>
</comment>
<dbReference type="SUPFAM" id="SSF52768">
    <property type="entry name" value="Arginase/deacetylase"/>
    <property type="match status" value="1"/>
</dbReference>
<dbReference type="GO" id="GO:0040029">
    <property type="term" value="P:epigenetic regulation of gene expression"/>
    <property type="evidence" value="ECO:0007669"/>
    <property type="project" value="TreeGrafter"/>
</dbReference>
<dbReference type="InterPro" id="IPR023696">
    <property type="entry name" value="Ureohydrolase_dom_sf"/>
</dbReference>
<dbReference type="GO" id="GO:0004407">
    <property type="term" value="F:histone deacetylase activity"/>
    <property type="evidence" value="ECO:0007669"/>
    <property type="project" value="TreeGrafter"/>
</dbReference>
<dbReference type="InterPro" id="IPR023801">
    <property type="entry name" value="His_deacetylse_dom"/>
</dbReference>
<protein>
    <submittedName>
        <fullName evidence="3">Acetoin utilization protein AcuC</fullName>
    </submittedName>
</protein>
<sequence length="336" mass="36485">MCDSLEWLEADACREAPQAAPEVLRRLHDAAYIGALKSASELGRVSPEQRERYRFGTMENPLFPGLFERAASTVGGSILAAQLALEGKVAFHPAGGTHHGKRDRASGFCYFNDPAFAVLTFLDAGLERVLYVDVDAHHGDGVFEAFAGDDRVACVSIHENDRWPNTGSAGEQDPRTLNVSVPWGVTDDEYNVVMEQLVLPFATRFSPQALVVTCGADALHGDPLSKMELSNGALWRAVLQLVEAVPASVVVGGGGYNPWTTVRCWAGLWGLLSGREFPSELPQHARTLLEGFDSDLVDEDEMEPFWRDSLADPPMPGGTRPEVVELCKEIAGVHGL</sequence>
<dbReference type="KEGG" id="qso:IRL76_11045"/>
<dbReference type="PANTHER" id="PTHR10625:SF10">
    <property type="entry name" value="HISTONE DEACETYLASE HDAC1"/>
    <property type="match status" value="1"/>
</dbReference>
<dbReference type="InterPro" id="IPR037138">
    <property type="entry name" value="His_deacetylse_dom_sf"/>
</dbReference>